<sequence>MFKSWISRLFRPSPSPIRRARPVTNRARLAAEVFEDRTVPSTFTVTRSADDNSTGSLRWAVNRANVTPGADTINFDASVSSITLTRGELLLTDSAETTIVGQSTGTQISGGGLSRVFEVFSGARVALDSLKLVNGFADNGGAVVNFGTLAVANSTISDNVASVYGGGIANLSGGTLTVTNSTVSGNKANGSGSVGGGIASLYRTTLTVTGSTVSNNESWIGGGIDTEWGTATVTNSTITGNTASDQGAGFSNFQGALTITNSTVSNNTAANWAGGINNFIGTLTVTNSTVSGNTANEQGGGIRSYQGPLTVTGSTISGNTGRIGGGIGSFSGVLTVANSTVAGNTGSIGGGVDIEQSTATITNSTISGNSASVLGGGISVYQSALIINNTIVAHSTGVDVSVLASVATGSHNLVQDGSGGLIGTITGAPNLAPLGNYGGPTQTMPLLPGSRALDAGDSSLATGAGLTTDQRGYLRIGGPAVDIGAFEVSDAPTDVALSNNAVPENQPVGTLIGYLSSTASTPGSSFTYTLVGGAGSADNALFTISGDQLLTGAVFDFEARSSYSVRVRTTNAAGWWTERAFTITVTNVAEVTGFDVQKGLTERSFVRYLDLDFASTIDVVSTGRIQLTRYNLDGTGGVAVGLGPVSVTGARLSIDFGAQGIGGNRNTSAGDGYYVLSMDLDGNGTFETTRAFYRLFGDANGDRKVDAADGAFILGAYGQLGPSLEGDVNGDGVVNALDRTSALRVTGAALGAGLWIDD</sequence>
<dbReference type="SUPFAM" id="SSF49313">
    <property type="entry name" value="Cadherin-like"/>
    <property type="match status" value="1"/>
</dbReference>
<evidence type="ECO:0000313" key="2">
    <source>
        <dbReference type="EMBL" id="VTR96090.1"/>
    </source>
</evidence>
<gene>
    <name evidence="2" type="ORF">SOIL9_16240</name>
</gene>
<dbReference type="Gene3D" id="2.160.20.10">
    <property type="entry name" value="Single-stranded right-handed beta-helix, Pectin lyase-like"/>
    <property type="match status" value="1"/>
</dbReference>
<dbReference type="InterPro" id="IPR036439">
    <property type="entry name" value="Dockerin_dom_sf"/>
</dbReference>
<dbReference type="PANTHER" id="PTHR11319">
    <property type="entry name" value="G PROTEIN-COUPLED RECEPTOR-RELATED"/>
    <property type="match status" value="1"/>
</dbReference>
<dbReference type="GO" id="GO:0007156">
    <property type="term" value="P:homophilic cell adhesion via plasma membrane adhesion molecules"/>
    <property type="evidence" value="ECO:0007669"/>
    <property type="project" value="InterPro"/>
</dbReference>
<organism evidence="2 3">
    <name type="scientific">Gemmata massiliana</name>
    <dbReference type="NCBI Taxonomy" id="1210884"/>
    <lineage>
        <taxon>Bacteria</taxon>
        <taxon>Pseudomonadati</taxon>
        <taxon>Planctomycetota</taxon>
        <taxon>Planctomycetia</taxon>
        <taxon>Gemmatales</taxon>
        <taxon>Gemmataceae</taxon>
        <taxon>Gemmata</taxon>
    </lineage>
</organism>
<dbReference type="GO" id="GO:0016020">
    <property type="term" value="C:membrane"/>
    <property type="evidence" value="ECO:0007669"/>
    <property type="project" value="InterPro"/>
</dbReference>
<dbReference type="InterPro" id="IPR002126">
    <property type="entry name" value="Cadherin-like_dom"/>
</dbReference>
<dbReference type="InterPro" id="IPR012334">
    <property type="entry name" value="Pectin_lyas_fold"/>
</dbReference>
<dbReference type="EMBL" id="LR593886">
    <property type="protein sequence ID" value="VTR96090.1"/>
    <property type="molecule type" value="Genomic_DNA"/>
</dbReference>
<dbReference type="InterPro" id="IPR059226">
    <property type="entry name" value="Choice_anch_Q_dom"/>
</dbReference>
<dbReference type="PANTHER" id="PTHR11319:SF35">
    <property type="entry name" value="OUTER MEMBRANE PROTEIN PMPC-RELATED"/>
    <property type="match status" value="1"/>
</dbReference>
<keyword evidence="3" id="KW-1185">Reference proteome</keyword>
<evidence type="ECO:0000259" key="1">
    <source>
        <dbReference type="PROSITE" id="PS50268"/>
    </source>
</evidence>
<dbReference type="InterPro" id="IPR011050">
    <property type="entry name" value="Pectin_lyase_fold/virulence"/>
</dbReference>
<dbReference type="PROSITE" id="PS50268">
    <property type="entry name" value="CADHERIN_2"/>
    <property type="match status" value="1"/>
</dbReference>
<dbReference type="SMART" id="SM00710">
    <property type="entry name" value="PbH1"/>
    <property type="match status" value="7"/>
</dbReference>
<dbReference type="SUPFAM" id="SSF63446">
    <property type="entry name" value="Type I dockerin domain"/>
    <property type="match status" value="1"/>
</dbReference>
<dbReference type="AlphaFoldDB" id="A0A6P2D9C1"/>
<feature type="domain" description="Cadherin" evidence="1">
    <location>
        <begin position="502"/>
        <end position="605"/>
    </location>
</feature>
<dbReference type="GO" id="GO:0000272">
    <property type="term" value="P:polysaccharide catabolic process"/>
    <property type="evidence" value="ECO:0007669"/>
    <property type="project" value="InterPro"/>
</dbReference>
<protein>
    <recommendedName>
        <fullName evidence="1">Cadherin domain-containing protein</fullName>
    </recommendedName>
</protein>
<dbReference type="NCBIfam" id="NF041518">
    <property type="entry name" value="choice_anch_Q"/>
    <property type="match status" value="1"/>
</dbReference>
<dbReference type="CDD" id="cd11304">
    <property type="entry name" value="Cadherin_repeat"/>
    <property type="match status" value="1"/>
</dbReference>
<dbReference type="InterPro" id="IPR015919">
    <property type="entry name" value="Cadherin-like_sf"/>
</dbReference>
<dbReference type="Gene3D" id="1.10.1330.10">
    <property type="entry name" value="Dockerin domain"/>
    <property type="match status" value="1"/>
</dbReference>
<proteinExistence type="predicted"/>
<dbReference type="KEGG" id="gms:SOIL9_16240"/>
<evidence type="ECO:0000313" key="3">
    <source>
        <dbReference type="Proteomes" id="UP000464178"/>
    </source>
</evidence>
<dbReference type="InterPro" id="IPR006626">
    <property type="entry name" value="PbH1"/>
</dbReference>
<dbReference type="SUPFAM" id="SSF51126">
    <property type="entry name" value="Pectin lyase-like"/>
    <property type="match status" value="2"/>
</dbReference>
<name>A0A6P2D9C1_9BACT</name>
<dbReference type="Gene3D" id="2.60.40.60">
    <property type="entry name" value="Cadherins"/>
    <property type="match status" value="1"/>
</dbReference>
<accession>A0A6P2D9C1</accession>
<reference evidence="2 3" key="1">
    <citation type="submission" date="2019-05" db="EMBL/GenBank/DDBJ databases">
        <authorList>
            <consortium name="Science for Life Laboratories"/>
        </authorList>
    </citation>
    <scope>NUCLEOTIDE SEQUENCE [LARGE SCALE GENOMIC DNA]</scope>
    <source>
        <strain evidence="2">Soil9</strain>
    </source>
</reference>
<dbReference type="GO" id="GO:0005509">
    <property type="term" value="F:calcium ion binding"/>
    <property type="evidence" value="ECO:0007669"/>
    <property type="project" value="InterPro"/>
</dbReference>
<dbReference type="Proteomes" id="UP000464178">
    <property type="component" value="Chromosome"/>
</dbReference>